<feature type="region of interest" description="Disordered" evidence="1">
    <location>
        <begin position="50"/>
        <end position="120"/>
    </location>
</feature>
<accession>A0ABS8TN93</accession>
<evidence type="ECO:0000256" key="1">
    <source>
        <dbReference type="SAM" id="MobiDB-lite"/>
    </source>
</evidence>
<evidence type="ECO:0000313" key="3">
    <source>
        <dbReference type="Proteomes" id="UP000823775"/>
    </source>
</evidence>
<sequence>MGTVRIIVALSQISHWTLMHREFILFESTMTSPINKKQQEVVARKEIAKRRYLHDESESDSSSGSESDEGSDEAEPCGDNPPANNAEKGSDDESGDNDSAAEESNEQVEDSDPANTPEARSKRWFLQGCRDVYFAGLNLNEKGNPSCSIQEEQKIQINSLNEVLEHKRLFEGYNMYWIAKTSGKYDMEMVHEF</sequence>
<feature type="compositionally biased region" description="Acidic residues" evidence="1">
    <location>
        <begin position="66"/>
        <end position="76"/>
    </location>
</feature>
<dbReference type="Proteomes" id="UP000823775">
    <property type="component" value="Unassembled WGS sequence"/>
</dbReference>
<dbReference type="EMBL" id="JACEIK010001826">
    <property type="protein sequence ID" value="MCD7472401.1"/>
    <property type="molecule type" value="Genomic_DNA"/>
</dbReference>
<evidence type="ECO:0000313" key="2">
    <source>
        <dbReference type="EMBL" id="MCD7472401.1"/>
    </source>
</evidence>
<feature type="compositionally biased region" description="Acidic residues" evidence="1">
    <location>
        <begin position="90"/>
        <end position="112"/>
    </location>
</feature>
<proteinExistence type="predicted"/>
<keyword evidence="3" id="KW-1185">Reference proteome</keyword>
<name>A0ABS8TN93_DATST</name>
<organism evidence="2 3">
    <name type="scientific">Datura stramonium</name>
    <name type="common">Jimsonweed</name>
    <name type="synonym">Common thornapple</name>
    <dbReference type="NCBI Taxonomy" id="4076"/>
    <lineage>
        <taxon>Eukaryota</taxon>
        <taxon>Viridiplantae</taxon>
        <taxon>Streptophyta</taxon>
        <taxon>Embryophyta</taxon>
        <taxon>Tracheophyta</taxon>
        <taxon>Spermatophyta</taxon>
        <taxon>Magnoliopsida</taxon>
        <taxon>eudicotyledons</taxon>
        <taxon>Gunneridae</taxon>
        <taxon>Pentapetalae</taxon>
        <taxon>asterids</taxon>
        <taxon>lamiids</taxon>
        <taxon>Solanales</taxon>
        <taxon>Solanaceae</taxon>
        <taxon>Solanoideae</taxon>
        <taxon>Datureae</taxon>
        <taxon>Datura</taxon>
    </lineage>
</organism>
<protein>
    <submittedName>
        <fullName evidence="2">Uncharacterized protein</fullName>
    </submittedName>
</protein>
<reference evidence="2 3" key="1">
    <citation type="journal article" date="2021" name="BMC Genomics">
        <title>Datura genome reveals duplications of psychoactive alkaloid biosynthetic genes and high mutation rate following tissue culture.</title>
        <authorList>
            <person name="Rajewski A."/>
            <person name="Carter-House D."/>
            <person name="Stajich J."/>
            <person name="Litt A."/>
        </authorList>
    </citation>
    <scope>NUCLEOTIDE SEQUENCE [LARGE SCALE GENOMIC DNA]</scope>
    <source>
        <strain evidence="2">AR-01</strain>
    </source>
</reference>
<comment type="caution">
    <text evidence="2">The sequence shown here is derived from an EMBL/GenBank/DDBJ whole genome shotgun (WGS) entry which is preliminary data.</text>
</comment>
<gene>
    <name evidence="2" type="ORF">HAX54_013635</name>
</gene>